<organism evidence="1 2">
    <name type="scientific">Leadbettera azotonutricia (strain ATCC BAA-888 / DSM 13862 / ZAS-9)</name>
    <name type="common">Treponema azotonutricium</name>
    <dbReference type="NCBI Taxonomy" id="545695"/>
    <lineage>
        <taxon>Bacteria</taxon>
        <taxon>Pseudomonadati</taxon>
        <taxon>Spirochaetota</taxon>
        <taxon>Spirochaetia</taxon>
        <taxon>Spirochaetales</taxon>
        <taxon>Breznakiellaceae</taxon>
        <taxon>Leadbettera</taxon>
    </lineage>
</organism>
<dbReference type="HOGENOM" id="CLU_1389671_0_0_12"/>
<dbReference type="EMBL" id="CP001841">
    <property type="protein sequence ID" value="AEF82458.1"/>
    <property type="molecule type" value="Genomic_DNA"/>
</dbReference>
<sequence length="196" mass="21427">MKRFLSAAFAAALYVWLFLLGPSLFAQAFEWSLAAVDKKRSAALPVSRPVSMRNGDTVSFLISTAADCHVYIIAQDADRNVTVVYSGPLPAGQVLESDPVQIIAPAGTETFHLIVSREKDPALESRIEMFRKSGAFRDGRNVANAALDFRRSISALKEAPERPVQMGGAFRGFNQDLEGVAYSGAEKYFKSIVINH</sequence>
<reference evidence="2" key="1">
    <citation type="submission" date="2009-12" db="EMBL/GenBank/DDBJ databases">
        <title>Complete sequence of Treponema azotonutricium strain ZAS-9.</title>
        <authorList>
            <person name="Tetu S.G."/>
            <person name="Matson E."/>
            <person name="Ren Q."/>
            <person name="Seshadri R."/>
            <person name="Elbourne L."/>
            <person name="Hassan K.A."/>
            <person name="Durkin A."/>
            <person name="Radune D."/>
            <person name="Mohamoud Y."/>
            <person name="Shay R."/>
            <person name="Jin S."/>
            <person name="Zhang X."/>
            <person name="Lucey K."/>
            <person name="Ballor N.R."/>
            <person name="Ottesen E."/>
            <person name="Rosenthal R."/>
            <person name="Allen A."/>
            <person name="Leadbetter J.R."/>
            <person name="Paulsen I.T."/>
        </authorList>
    </citation>
    <scope>NUCLEOTIDE SEQUENCE [LARGE SCALE GENOMIC DNA]</scope>
    <source>
        <strain evidence="2">ATCC BAA-888 / DSM 13862 / ZAS-9</strain>
    </source>
</reference>
<keyword evidence="2" id="KW-1185">Reference proteome</keyword>
<proteinExistence type="predicted"/>
<dbReference type="KEGG" id="taz:TREAZ_3593"/>
<dbReference type="STRING" id="545695.TREAZ_3593"/>
<evidence type="ECO:0008006" key="3">
    <source>
        <dbReference type="Google" id="ProtNLM"/>
    </source>
</evidence>
<evidence type="ECO:0000313" key="1">
    <source>
        <dbReference type="EMBL" id="AEF82458.1"/>
    </source>
</evidence>
<dbReference type="AlphaFoldDB" id="F5Y6W6"/>
<protein>
    <recommendedName>
        <fullName evidence="3">DUF4384 domain-containing protein</fullName>
    </recommendedName>
</protein>
<dbReference type="InParanoid" id="F5Y6W6"/>
<dbReference type="RefSeq" id="WP_015711987.1">
    <property type="nucleotide sequence ID" value="NC_015577.1"/>
</dbReference>
<dbReference type="Proteomes" id="UP000009222">
    <property type="component" value="Chromosome"/>
</dbReference>
<evidence type="ECO:0000313" key="2">
    <source>
        <dbReference type="Proteomes" id="UP000009222"/>
    </source>
</evidence>
<gene>
    <name evidence="1" type="ordered locus">TREAZ_3593</name>
</gene>
<accession>F5Y6W6</accession>
<reference evidence="1 2" key="2">
    <citation type="journal article" date="2011" name="ISME J.">
        <title>RNA-seq reveals cooperative metabolic interactions between two termite-gut spirochete species in co-culture.</title>
        <authorList>
            <person name="Rosenthal A.Z."/>
            <person name="Matson E.G."/>
            <person name="Eldar A."/>
            <person name="Leadbetter J.R."/>
        </authorList>
    </citation>
    <scope>NUCLEOTIDE SEQUENCE [LARGE SCALE GENOMIC DNA]</scope>
    <source>
        <strain evidence="2">ATCC BAA-888 / DSM 13862 / ZAS-9</strain>
    </source>
</reference>
<name>F5Y6W6_LEAAZ</name>